<evidence type="ECO:0000313" key="1">
    <source>
        <dbReference type="EMBL" id="MFC0213572.1"/>
    </source>
</evidence>
<dbReference type="Proteomes" id="UP001589776">
    <property type="component" value="Unassembled WGS sequence"/>
</dbReference>
<accession>A0ABV6DLN9</accession>
<comment type="caution">
    <text evidence="1">The sequence shown here is derived from an EMBL/GenBank/DDBJ whole genome shotgun (WGS) entry which is preliminary data.</text>
</comment>
<keyword evidence="2" id="KW-1185">Reference proteome</keyword>
<gene>
    <name evidence="1" type="ORF">ACFFK0_14095</name>
</gene>
<name>A0ABV6DLN9_9BACL</name>
<dbReference type="RefSeq" id="WP_377470886.1">
    <property type="nucleotide sequence ID" value="NZ_JBHLWN010000055.1"/>
</dbReference>
<protein>
    <submittedName>
        <fullName evidence="1">Uncharacterized protein</fullName>
    </submittedName>
</protein>
<dbReference type="EMBL" id="JBHLWN010000055">
    <property type="protein sequence ID" value="MFC0213572.1"/>
    <property type="molecule type" value="Genomic_DNA"/>
</dbReference>
<sequence length="148" mass="17186">MEKVAYKKSGKTEECYKLTKSGRETAARFWGLSFAYHAQSPIHDLAIAEKYFSLSQELRESWKTETQIRNEFEEQISNMRKEGNEAEAKLYEDMLNKKLISMPDGIYTDSTGTEVAYEVLTNSYGIEELMSKETYISIVGYRYETIRV</sequence>
<evidence type="ECO:0000313" key="2">
    <source>
        <dbReference type="Proteomes" id="UP001589776"/>
    </source>
</evidence>
<organism evidence="1 2">
    <name type="scientific">Paenibacillus chartarius</name>
    <dbReference type="NCBI Taxonomy" id="747481"/>
    <lineage>
        <taxon>Bacteria</taxon>
        <taxon>Bacillati</taxon>
        <taxon>Bacillota</taxon>
        <taxon>Bacilli</taxon>
        <taxon>Bacillales</taxon>
        <taxon>Paenibacillaceae</taxon>
        <taxon>Paenibacillus</taxon>
    </lineage>
</organism>
<reference evidence="1 2" key="1">
    <citation type="submission" date="2024-09" db="EMBL/GenBank/DDBJ databases">
        <authorList>
            <person name="Sun Q."/>
            <person name="Mori K."/>
        </authorList>
    </citation>
    <scope>NUCLEOTIDE SEQUENCE [LARGE SCALE GENOMIC DNA]</scope>
    <source>
        <strain evidence="1 2">CCM 7759</strain>
    </source>
</reference>
<proteinExistence type="predicted"/>